<dbReference type="Proteomes" id="UP001139559">
    <property type="component" value="Unassembled WGS sequence"/>
</dbReference>
<organism evidence="1 2">
    <name type="scientific">Vibrio amylolyticus</name>
    <dbReference type="NCBI Taxonomy" id="2847292"/>
    <lineage>
        <taxon>Bacteria</taxon>
        <taxon>Pseudomonadati</taxon>
        <taxon>Pseudomonadota</taxon>
        <taxon>Gammaproteobacteria</taxon>
        <taxon>Vibrionales</taxon>
        <taxon>Vibrionaceae</taxon>
        <taxon>Vibrio</taxon>
    </lineage>
</organism>
<accession>A0A9X2BHG4</accession>
<dbReference type="RefSeq" id="WP_248008019.1">
    <property type="nucleotide sequence ID" value="NZ_JAJHVV010000003.1"/>
</dbReference>
<reference evidence="1" key="1">
    <citation type="submission" date="2021-11" db="EMBL/GenBank/DDBJ databases">
        <title>Vibrio ZSDE26 sp. nov. and Vibrio ZSDZ34 sp. nov., isolated from coastal seawater in Qingdao.</title>
        <authorList>
            <person name="Zhang P."/>
        </authorList>
    </citation>
    <scope>NUCLEOTIDE SEQUENCE</scope>
    <source>
        <strain evidence="1">ZSDE26</strain>
    </source>
</reference>
<name>A0A9X2BHG4_9VIBR</name>
<keyword evidence="2" id="KW-1185">Reference proteome</keyword>
<dbReference type="AlphaFoldDB" id="A0A9X2BHG4"/>
<sequence length="73" mass="8504">MKRASTAYRLQLIKEVATKRQRELSNDAMANYIHDLLNDQPQREENVERNHRFSGSHFDEGAGGWVSDTWSLK</sequence>
<dbReference type="EMBL" id="JAJHVV010000003">
    <property type="protein sequence ID" value="MCK6262910.1"/>
    <property type="molecule type" value="Genomic_DNA"/>
</dbReference>
<gene>
    <name evidence="1" type="ORF">KP803_06415</name>
</gene>
<evidence type="ECO:0000313" key="2">
    <source>
        <dbReference type="Proteomes" id="UP001139559"/>
    </source>
</evidence>
<evidence type="ECO:0000313" key="1">
    <source>
        <dbReference type="EMBL" id="MCK6262910.1"/>
    </source>
</evidence>
<protein>
    <submittedName>
        <fullName evidence="1">Uncharacterized protein</fullName>
    </submittedName>
</protein>
<proteinExistence type="predicted"/>
<comment type="caution">
    <text evidence="1">The sequence shown here is derived from an EMBL/GenBank/DDBJ whole genome shotgun (WGS) entry which is preliminary data.</text>
</comment>